<comment type="function">
    <text evidence="7">Catalyzes the N-acylation of UDP-3-O-acylglucosamine using 3-hydroxyacyl-ACP as the acyl donor. Is involved in the biosynthesis of lipid A, a phosphorylated glycolipid that anchors the lipopolysaccharide to the outer membrane of the cell.</text>
</comment>
<dbReference type="OrthoDB" id="9784739at2"/>
<evidence type="ECO:0000313" key="9">
    <source>
        <dbReference type="EMBL" id="QED22819.1"/>
    </source>
</evidence>
<evidence type="ECO:0000256" key="2">
    <source>
        <dbReference type="ARBA" id="ARBA00022556"/>
    </source>
</evidence>
<keyword evidence="10" id="KW-1185">Reference proteome</keyword>
<reference evidence="9 10" key="1">
    <citation type="journal article" date="2019" name="ISME J.">
        <title>Deianiraea, an extracellular bacterium associated with the ciliate Paramecium, suggests an alternative scenario for the evolution of Rickettsiales.</title>
        <authorList>
            <person name="Castelli M."/>
            <person name="Sabaneyeva E."/>
            <person name="Lanzoni O."/>
            <person name="Lebedeva N."/>
            <person name="Floriano A.M."/>
            <person name="Gaiarsa S."/>
            <person name="Benken K."/>
            <person name="Modeo L."/>
            <person name="Bandi C."/>
            <person name="Potekhin A."/>
            <person name="Sassera D."/>
            <person name="Petroni G."/>
        </authorList>
    </citation>
    <scope>NUCLEOTIDE SEQUENCE [LARGE SCALE GENOMIC DNA]</scope>
    <source>
        <strain evidence="9">CyL4-1</strain>
    </source>
</reference>
<gene>
    <name evidence="7" type="primary">lpxD</name>
    <name evidence="9" type="ORF">Deia_00005</name>
</gene>
<dbReference type="InterPro" id="IPR001451">
    <property type="entry name" value="Hexapep"/>
</dbReference>
<dbReference type="InterPro" id="IPR011004">
    <property type="entry name" value="Trimer_LpxA-like_sf"/>
</dbReference>
<keyword evidence="1 7" id="KW-0444">Lipid biosynthesis</keyword>
<proteinExistence type="inferred from homology"/>
<dbReference type="InterPro" id="IPR007691">
    <property type="entry name" value="LpxD"/>
</dbReference>
<evidence type="ECO:0000256" key="4">
    <source>
        <dbReference type="ARBA" id="ARBA00022737"/>
    </source>
</evidence>
<keyword evidence="3 7" id="KW-0808">Transferase</keyword>
<evidence type="ECO:0000259" key="8">
    <source>
        <dbReference type="Pfam" id="PF04613"/>
    </source>
</evidence>
<dbReference type="UniPathway" id="UPA00973"/>
<keyword evidence="6 7" id="KW-0012">Acyltransferase</keyword>
<dbReference type="Pfam" id="PF04613">
    <property type="entry name" value="LpxD"/>
    <property type="match status" value="1"/>
</dbReference>
<comment type="subunit">
    <text evidence="7">Homotrimer.</text>
</comment>
<dbReference type="RefSeq" id="WP_146820133.1">
    <property type="nucleotide sequence ID" value="NZ_CP029077.1"/>
</dbReference>
<evidence type="ECO:0000256" key="1">
    <source>
        <dbReference type="ARBA" id="ARBA00022516"/>
    </source>
</evidence>
<keyword evidence="2 7" id="KW-0441">Lipid A biosynthesis</keyword>
<dbReference type="InterPro" id="IPR018357">
    <property type="entry name" value="Hexapep_transf_CS"/>
</dbReference>
<evidence type="ECO:0000313" key="10">
    <source>
        <dbReference type="Proteomes" id="UP000321934"/>
    </source>
</evidence>
<feature type="active site" description="Proton acceptor" evidence="7">
    <location>
        <position position="267"/>
    </location>
</feature>
<dbReference type="GO" id="GO:0016410">
    <property type="term" value="F:N-acyltransferase activity"/>
    <property type="evidence" value="ECO:0007669"/>
    <property type="project" value="InterPro"/>
</dbReference>
<sequence>MNRFFSKAVDFIDIKSLIHLLDLDQEKNSHLDKTQKIYNVSSLQDAGNGDISFLQNKKYYHSFLETKSEFCLVSDEIAKNYNEIAKNYNEKTKIIIAKDPYTSIAKLANYFYPNVNNPVILINKNPNFPFANVDITAQIGQNVQIGHGVTIEKNVTIEDNVIISHGSFIGHGCNINKNTVIYENTSIRYATIGSNCIIHSGVKIGQDGFGFAIDDKTKSLFKITHLGIVKIGNNVEIGANSCIDRGSFDTTDIHDNVKLDNLIQVGHNAKIGQSSVIAAQTAIAGSTSIGMGCMIGGQVGIAGHIKIGNFVQIGGKAGVISNIQDNEKVAGHPALPVFSWLKINAMLKKMIKKHPNNDK</sequence>
<dbReference type="EC" id="2.3.1.191" evidence="7"/>
<feature type="domain" description="UDP-3-O-[3-hydroxymyristoyl] glucosamine N-acyltransferase non-repeat region" evidence="8">
    <location>
        <begin position="36"/>
        <end position="109"/>
    </location>
</feature>
<dbReference type="Gene3D" id="3.40.1390.10">
    <property type="entry name" value="MurE/MurF, N-terminal domain"/>
    <property type="match status" value="1"/>
</dbReference>
<dbReference type="GO" id="GO:0009245">
    <property type="term" value="P:lipid A biosynthetic process"/>
    <property type="evidence" value="ECO:0007669"/>
    <property type="project" value="UniProtKB-UniRule"/>
</dbReference>
<evidence type="ECO:0000256" key="6">
    <source>
        <dbReference type="ARBA" id="ARBA00023315"/>
    </source>
</evidence>
<dbReference type="Pfam" id="PF14602">
    <property type="entry name" value="Hexapep_2"/>
    <property type="match status" value="1"/>
</dbReference>
<organism evidence="9 10">
    <name type="scientific">Candidatus Deianiraea vastatrix</name>
    <dbReference type="NCBI Taxonomy" id="2163644"/>
    <lineage>
        <taxon>Bacteria</taxon>
        <taxon>Pseudomonadati</taxon>
        <taxon>Pseudomonadota</taxon>
        <taxon>Alphaproteobacteria</taxon>
        <taxon>Rickettsiales</taxon>
        <taxon>Candidatus Deianiraeaceae</taxon>
        <taxon>Candidatus Deianiraea</taxon>
    </lineage>
</organism>
<comment type="pathway">
    <text evidence="7">Bacterial outer membrane biogenesis; LPS lipid A biosynthesis.</text>
</comment>
<dbReference type="EMBL" id="CP029077">
    <property type="protein sequence ID" value="QED22819.1"/>
    <property type="molecule type" value="Genomic_DNA"/>
</dbReference>
<accession>A0A5B8XBS8</accession>
<keyword evidence="5 7" id="KW-0443">Lipid metabolism</keyword>
<dbReference type="NCBIfam" id="TIGR01853">
    <property type="entry name" value="lipid_A_lpxD"/>
    <property type="match status" value="1"/>
</dbReference>
<comment type="catalytic activity">
    <reaction evidence="7">
        <text>a UDP-3-O-[(3R)-3-hydroxyacyl]-alpha-D-glucosamine + a (3R)-hydroxyacyl-[ACP] = a UDP-2-N,3-O-bis[(3R)-3-hydroxyacyl]-alpha-D-glucosamine + holo-[ACP] + H(+)</text>
        <dbReference type="Rhea" id="RHEA:53836"/>
        <dbReference type="Rhea" id="RHEA-COMP:9685"/>
        <dbReference type="Rhea" id="RHEA-COMP:9945"/>
        <dbReference type="ChEBI" id="CHEBI:15378"/>
        <dbReference type="ChEBI" id="CHEBI:64479"/>
        <dbReference type="ChEBI" id="CHEBI:78827"/>
        <dbReference type="ChEBI" id="CHEBI:137740"/>
        <dbReference type="ChEBI" id="CHEBI:137748"/>
        <dbReference type="EC" id="2.3.1.191"/>
    </reaction>
</comment>
<dbReference type="PANTHER" id="PTHR43378:SF2">
    <property type="entry name" value="UDP-3-O-ACYLGLUCOSAMINE N-ACYLTRANSFERASE 1, MITOCHONDRIAL-RELATED"/>
    <property type="match status" value="1"/>
</dbReference>
<dbReference type="HAMAP" id="MF_00523">
    <property type="entry name" value="LpxD"/>
    <property type="match status" value="1"/>
</dbReference>
<dbReference type="AlphaFoldDB" id="A0A5B8XBS8"/>
<dbReference type="SUPFAM" id="SSF51161">
    <property type="entry name" value="Trimeric LpxA-like enzymes"/>
    <property type="match status" value="1"/>
</dbReference>
<dbReference type="Proteomes" id="UP000321934">
    <property type="component" value="Chromosome"/>
</dbReference>
<dbReference type="GO" id="GO:0016020">
    <property type="term" value="C:membrane"/>
    <property type="evidence" value="ECO:0007669"/>
    <property type="project" value="GOC"/>
</dbReference>
<evidence type="ECO:0000256" key="7">
    <source>
        <dbReference type="HAMAP-Rule" id="MF_00523"/>
    </source>
</evidence>
<keyword evidence="4 7" id="KW-0677">Repeat</keyword>
<evidence type="ECO:0000256" key="5">
    <source>
        <dbReference type="ARBA" id="ARBA00023098"/>
    </source>
</evidence>
<dbReference type="InterPro" id="IPR020573">
    <property type="entry name" value="UDP_GlcNAc_AcTrfase_non-rep"/>
</dbReference>
<name>A0A5B8XBS8_9RICK</name>
<dbReference type="PANTHER" id="PTHR43378">
    <property type="entry name" value="UDP-3-O-ACYLGLUCOSAMINE N-ACYLTRANSFERASE"/>
    <property type="match status" value="1"/>
</dbReference>
<comment type="similarity">
    <text evidence="7">Belongs to the transferase hexapeptide repeat family. LpxD subfamily.</text>
</comment>
<evidence type="ECO:0000256" key="3">
    <source>
        <dbReference type="ARBA" id="ARBA00022679"/>
    </source>
</evidence>
<dbReference type="PROSITE" id="PS00101">
    <property type="entry name" value="HEXAPEP_TRANSFERASES"/>
    <property type="match status" value="1"/>
</dbReference>
<protein>
    <recommendedName>
        <fullName evidence="7">UDP-3-O-acylglucosamine N-acyltransferase</fullName>
        <ecNumber evidence="7">2.3.1.191</ecNumber>
    </recommendedName>
</protein>
<dbReference type="Pfam" id="PF00132">
    <property type="entry name" value="Hexapep"/>
    <property type="match status" value="1"/>
</dbReference>
<dbReference type="Gene3D" id="2.160.10.10">
    <property type="entry name" value="Hexapeptide repeat proteins"/>
    <property type="match status" value="1"/>
</dbReference>
<dbReference type="CDD" id="cd03352">
    <property type="entry name" value="LbH_LpxD"/>
    <property type="match status" value="1"/>
</dbReference>
<dbReference type="NCBIfam" id="NF002060">
    <property type="entry name" value="PRK00892.1"/>
    <property type="match status" value="1"/>
</dbReference>
<dbReference type="GO" id="GO:0103118">
    <property type="term" value="F:UDP-3-O-[(3R)-3-hydroxyacyl]-glucosamine N-acyltransferase activity"/>
    <property type="evidence" value="ECO:0007669"/>
    <property type="project" value="UniProtKB-EC"/>
</dbReference>